<feature type="region of interest" description="Disordered" evidence="3">
    <location>
        <begin position="50"/>
        <end position="69"/>
    </location>
</feature>
<feature type="domain" description="GDP/GTP exchange factor Sec2 N-terminal" evidence="4">
    <location>
        <begin position="114"/>
        <end position="252"/>
    </location>
</feature>
<evidence type="ECO:0000259" key="4">
    <source>
        <dbReference type="Pfam" id="PF06428"/>
    </source>
</evidence>
<dbReference type="EMBL" id="JAPVEA010000002">
    <property type="protein sequence ID" value="KAJ5460137.1"/>
    <property type="molecule type" value="Genomic_DNA"/>
</dbReference>
<dbReference type="CDD" id="cd21044">
    <property type="entry name" value="Rab11BD_RAB3IP_like"/>
    <property type="match status" value="1"/>
</dbReference>
<feature type="region of interest" description="Disordered" evidence="3">
    <location>
        <begin position="262"/>
        <end position="304"/>
    </location>
</feature>
<proteinExistence type="predicted"/>
<evidence type="ECO:0000256" key="3">
    <source>
        <dbReference type="SAM" id="MobiDB-lite"/>
    </source>
</evidence>
<evidence type="ECO:0000313" key="6">
    <source>
        <dbReference type="Proteomes" id="UP001213681"/>
    </source>
</evidence>
<feature type="coiled-coil region" evidence="2">
    <location>
        <begin position="121"/>
        <end position="248"/>
    </location>
</feature>
<gene>
    <name evidence="5" type="ORF">N7458_001689</name>
</gene>
<dbReference type="GeneID" id="81595315"/>
<protein>
    <recommendedName>
        <fullName evidence="4">GDP/GTP exchange factor Sec2 N-terminal domain-containing protein</fullName>
    </recommendedName>
</protein>
<feature type="compositionally biased region" description="Polar residues" evidence="3">
    <location>
        <begin position="371"/>
        <end position="389"/>
    </location>
</feature>
<dbReference type="GO" id="GO:0070319">
    <property type="term" value="C:Golgi to plasma membrane transport vesicle"/>
    <property type="evidence" value="ECO:0007669"/>
    <property type="project" value="TreeGrafter"/>
</dbReference>
<accession>A0AAD6CBN2</accession>
<feature type="compositionally biased region" description="Basic and acidic residues" evidence="3">
    <location>
        <begin position="675"/>
        <end position="685"/>
    </location>
</feature>
<evidence type="ECO:0000313" key="5">
    <source>
        <dbReference type="EMBL" id="KAJ5460137.1"/>
    </source>
</evidence>
<dbReference type="InterPro" id="IPR040351">
    <property type="entry name" value="RAB3IL/RAB3IP/Sec2"/>
</dbReference>
<reference evidence="5" key="1">
    <citation type="submission" date="2022-12" db="EMBL/GenBank/DDBJ databases">
        <authorList>
            <person name="Petersen C."/>
        </authorList>
    </citation>
    <scope>NUCLEOTIDE SEQUENCE</scope>
    <source>
        <strain evidence="5">IBT 16125</strain>
    </source>
</reference>
<dbReference type="PANTHER" id="PTHR14430:SF0">
    <property type="entry name" value="SEC2P DOMAIN-CONTAINING PROTEIN"/>
    <property type="match status" value="1"/>
</dbReference>
<dbReference type="GO" id="GO:0005085">
    <property type="term" value="F:guanyl-nucleotide exchange factor activity"/>
    <property type="evidence" value="ECO:0007669"/>
    <property type="project" value="InterPro"/>
</dbReference>
<reference evidence="5" key="2">
    <citation type="journal article" date="2023" name="IMA Fungus">
        <title>Comparative genomic study of the Penicillium genus elucidates a diverse pangenome and 15 lateral gene transfer events.</title>
        <authorList>
            <person name="Petersen C."/>
            <person name="Sorensen T."/>
            <person name="Nielsen M.R."/>
            <person name="Sondergaard T.E."/>
            <person name="Sorensen J.L."/>
            <person name="Fitzpatrick D.A."/>
            <person name="Frisvad J.C."/>
            <person name="Nielsen K.L."/>
        </authorList>
    </citation>
    <scope>NUCLEOTIDE SEQUENCE</scope>
    <source>
        <strain evidence="5">IBT 16125</strain>
    </source>
</reference>
<feature type="region of interest" description="Disordered" evidence="3">
    <location>
        <begin position="362"/>
        <end position="389"/>
    </location>
</feature>
<dbReference type="Gene3D" id="6.10.140.910">
    <property type="match status" value="1"/>
</dbReference>
<feature type="region of interest" description="Disordered" evidence="3">
    <location>
        <begin position="651"/>
        <end position="711"/>
    </location>
</feature>
<dbReference type="GO" id="GO:0051286">
    <property type="term" value="C:cell tip"/>
    <property type="evidence" value="ECO:0007669"/>
    <property type="project" value="TreeGrafter"/>
</dbReference>
<dbReference type="Pfam" id="PF25555">
    <property type="entry name" value="RAB3A-like_C"/>
    <property type="match status" value="1"/>
</dbReference>
<evidence type="ECO:0000256" key="1">
    <source>
        <dbReference type="ARBA" id="ARBA00023054"/>
    </source>
</evidence>
<name>A0AAD6CBN2_9EURO</name>
<dbReference type="Pfam" id="PF06428">
    <property type="entry name" value="Sec2p"/>
    <property type="match status" value="1"/>
</dbReference>
<comment type="caution">
    <text evidence="5">The sequence shown here is derived from an EMBL/GenBank/DDBJ whole genome shotgun (WGS) entry which is preliminary data.</text>
</comment>
<dbReference type="AlphaFoldDB" id="A0AAD6CBN2"/>
<sequence length="736" mass="80741">MADLIAFQTYHHSNLLPPSSTMIPRHAHKRSLSSEHRALSPDRTVIKAKSTTNLSDVAKQQHSKLEENNFNTLQDPRLVVPSGVSSSSSSSHHPDLSNEVAALSVKLIQAINNQTTLDDNLVATRQELEAALGKIQALEFQNEKYRRDIAEKVYVKKADADIELMRLRGLLAEECAQRSTAEKAKKSIEQELETLTADLFQEANKMVAAAKIEREAVEKKNEQLRSQIKDTESLLASQQDQLTELKLVMQGMHLSRDDLDIRTNASTAPPSPAGPPQLSGSSKQELEFDSAAAPTCSREELTPGPTCNFPDVLRLICRTDLQAYDDFRELMTLPRSSKPPSRAGSGSYAGLNVMSLAGFATGGSASTTSSPTKGVTHSPNGSLSSQTGSHIPLKETRFYKRVLMEDIEPTLRLDLAPGISWLTRRTVLSSICEGTLLVEPVPSASKKYEFPCSVCGERRPGAENERTHRFRTSDSETAQRYSLCIQCLERVRSCCEFTGYLRLILDGHLRAGDTDEEKEIWDETVRLRERMFWSRIAGGIVPLVTSPVESHGVSPENGNDQYLHPADNAVVESEVVDVSQRTEVPSATLVRDHDVAKPMTPDLPRLDQQGIDDSADEALQRRSSVASDISIYEEANADVADGSEEVVTEHLPATHEKEDTDASSDSGTTVIDPHTPTHEHNDSEVKAGITEPVVQLPTSTRGHESTEVDVNTVETVAEQVLSTHEPEKSGVSESSS</sequence>
<dbReference type="GO" id="GO:0006887">
    <property type="term" value="P:exocytosis"/>
    <property type="evidence" value="ECO:0007669"/>
    <property type="project" value="TreeGrafter"/>
</dbReference>
<feature type="compositionally biased region" description="Polar residues" evidence="3">
    <location>
        <begin position="50"/>
        <end position="60"/>
    </location>
</feature>
<dbReference type="SUPFAM" id="SSF144284">
    <property type="entry name" value="Sec2 N-terminal region"/>
    <property type="match status" value="1"/>
</dbReference>
<dbReference type="RefSeq" id="XP_056769179.1">
    <property type="nucleotide sequence ID" value="XM_056905072.1"/>
</dbReference>
<feature type="region of interest" description="Disordered" evidence="3">
    <location>
        <begin position="15"/>
        <end position="39"/>
    </location>
</feature>
<keyword evidence="1 2" id="KW-0175">Coiled coil</keyword>
<keyword evidence="6" id="KW-1185">Reference proteome</keyword>
<dbReference type="InterPro" id="IPR009449">
    <property type="entry name" value="Sec2_N"/>
</dbReference>
<organism evidence="5 6">
    <name type="scientific">Penicillium daleae</name>
    <dbReference type="NCBI Taxonomy" id="63821"/>
    <lineage>
        <taxon>Eukaryota</taxon>
        <taxon>Fungi</taxon>
        <taxon>Dikarya</taxon>
        <taxon>Ascomycota</taxon>
        <taxon>Pezizomycotina</taxon>
        <taxon>Eurotiomycetes</taxon>
        <taxon>Eurotiomycetidae</taxon>
        <taxon>Eurotiales</taxon>
        <taxon>Aspergillaceae</taxon>
        <taxon>Penicillium</taxon>
    </lineage>
</organism>
<dbReference type="PANTHER" id="PTHR14430">
    <property type="entry name" value="RABIN3-RELATED"/>
    <property type="match status" value="1"/>
</dbReference>
<dbReference type="Proteomes" id="UP001213681">
    <property type="component" value="Unassembled WGS sequence"/>
</dbReference>
<evidence type="ECO:0000256" key="2">
    <source>
        <dbReference type="SAM" id="Coils"/>
    </source>
</evidence>